<gene>
    <name evidence="2" type="ordered locus">RHOM_07515</name>
</gene>
<feature type="compositionally biased region" description="Basic and acidic residues" evidence="1">
    <location>
        <begin position="27"/>
        <end position="41"/>
    </location>
</feature>
<dbReference type="EMBL" id="CP003040">
    <property type="protein sequence ID" value="AEN96616.1"/>
    <property type="molecule type" value="Genomic_DNA"/>
</dbReference>
<name>G2SWU0_ROSHA</name>
<evidence type="ECO:0000313" key="2">
    <source>
        <dbReference type="EMBL" id="AEN96616.1"/>
    </source>
</evidence>
<dbReference type="HOGENOM" id="CLU_3276038_0_0_9"/>
<evidence type="ECO:0000313" key="3">
    <source>
        <dbReference type="Proteomes" id="UP000008178"/>
    </source>
</evidence>
<dbReference type="Proteomes" id="UP000008178">
    <property type="component" value="Chromosome"/>
</dbReference>
<organism evidence="2 3">
    <name type="scientific">Roseburia hominis (strain DSM 16839 / JCM 17582 / NCIMB 14029 / A2-183)</name>
    <dbReference type="NCBI Taxonomy" id="585394"/>
    <lineage>
        <taxon>Bacteria</taxon>
        <taxon>Bacillati</taxon>
        <taxon>Bacillota</taxon>
        <taxon>Clostridia</taxon>
        <taxon>Lachnospirales</taxon>
        <taxon>Lachnospiraceae</taxon>
        <taxon>Roseburia</taxon>
    </lineage>
</organism>
<sequence length="41" mass="4901">MKVELDWSKIVKLDIFIHPEMGYHGSNKKEREKESCQKPKL</sequence>
<keyword evidence="3" id="KW-1185">Reference proteome</keyword>
<evidence type="ECO:0000256" key="1">
    <source>
        <dbReference type="SAM" id="MobiDB-lite"/>
    </source>
</evidence>
<dbReference type="AlphaFoldDB" id="G2SWU0"/>
<protein>
    <submittedName>
        <fullName evidence="2">Uncharacterized protein</fullName>
    </submittedName>
</protein>
<accession>G2SWU0</accession>
<reference evidence="2 3" key="1">
    <citation type="journal article" date="2015" name="Genome Announc.">
        <title>Complete genome sequence of the human gut symbiont Roseburia hominis.</title>
        <authorList>
            <person name="Travis A.J."/>
            <person name="Kelly D."/>
            <person name="Flint H.J."/>
            <person name="Aminov R.I."/>
        </authorList>
    </citation>
    <scope>NUCLEOTIDE SEQUENCE [LARGE SCALE GENOMIC DNA]</scope>
    <source>
        <strain evidence="3">DSM 16839 / JCM 17582 / NCIMB 14029 / A2-183</strain>
    </source>
</reference>
<dbReference type="KEGG" id="rho:RHOM_07515"/>
<proteinExistence type="predicted"/>
<feature type="region of interest" description="Disordered" evidence="1">
    <location>
        <begin position="22"/>
        <end position="41"/>
    </location>
</feature>